<gene>
    <name evidence="4" type="ORF">CBW24_15750</name>
</gene>
<dbReference type="Proteomes" id="UP000219050">
    <property type="component" value="Plasmid pDY25-A"/>
</dbReference>
<feature type="transmembrane region" description="Helical" evidence="2">
    <location>
        <begin position="414"/>
        <end position="439"/>
    </location>
</feature>
<feature type="transmembrane region" description="Helical" evidence="2">
    <location>
        <begin position="601"/>
        <end position="631"/>
    </location>
</feature>
<feature type="transmembrane region" description="Helical" evidence="2">
    <location>
        <begin position="368"/>
        <end position="393"/>
    </location>
</feature>
<accession>A0A291M3P4</accession>
<dbReference type="NCBIfam" id="TIGR02123">
    <property type="entry name" value="TRAP_fused"/>
    <property type="match status" value="1"/>
</dbReference>
<comment type="function">
    <text evidence="1">Part of the tripartite ATP-independent periplasmic (TRAP) transport system.</text>
</comment>
<keyword evidence="2" id="KW-0812">Transmembrane</keyword>
<evidence type="ECO:0000256" key="1">
    <source>
        <dbReference type="RuleBase" id="RU369079"/>
    </source>
</evidence>
<evidence type="ECO:0000313" key="4">
    <source>
        <dbReference type="EMBL" id="ATI43601.1"/>
    </source>
</evidence>
<dbReference type="Pfam" id="PF06808">
    <property type="entry name" value="DctM"/>
    <property type="match status" value="1"/>
</dbReference>
<feature type="transmembrane region" description="Helical" evidence="2">
    <location>
        <begin position="567"/>
        <end position="589"/>
    </location>
</feature>
<organism evidence="4 5">
    <name type="scientific">Pacificitalea manganoxidans</name>
    <dbReference type="NCBI Taxonomy" id="1411902"/>
    <lineage>
        <taxon>Bacteria</taxon>
        <taxon>Pseudomonadati</taxon>
        <taxon>Pseudomonadota</taxon>
        <taxon>Alphaproteobacteria</taxon>
        <taxon>Rhodobacterales</taxon>
        <taxon>Paracoccaceae</taxon>
        <taxon>Pacificitalea</taxon>
    </lineage>
</organism>
<dbReference type="RefSeq" id="WP_097374347.1">
    <property type="nucleotide sequence ID" value="NZ_CP021405.1"/>
</dbReference>
<feature type="transmembrane region" description="Helical" evidence="2">
    <location>
        <begin position="192"/>
        <end position="209"/>
    </location>
</feature>
<feature type="transmembrane region" description="Helical" evidence="2">
    <location>
        <begin position="53"/>
        <end position="73"/>
    </location>
</feature>
<dbReference type="PANTHER" id="PTHR43849">
    <property type="entry name" value="BLL3936 PROTEIN"/>
    <property type="match status" value="1"/>
</dbReference>
<reference evidence="4 5" key="1">
    <citation type="submission" date="2017-05" db="EMBL/GenBank/DDBJ databases">
        <title>Comparative genomic and metabolic analysis of manganese-oxidizing mechanisms in Celeribater manganoxidans DY25T: its adaption to the environment of polymetallic nodule.</title>
        <authorList>
            <person name="Wang X."/>
        </authorList>
    </citation>
    <scope>NUCLEOTIDE SEQUENCE [LARGE SCALE GENOMIC DNA]</scope>
    <source>
        <strain evidence="4 5">DY25</strain>
        <plasmid evidence="5">pdy25-a</plasmid>
    </source>
</reference>
<evidence type="ECO:0000259" key="3">
    <source>
        <dbReference type="Pfam" id="PF06808"/>
    </source>
</evidence>
<keyword evidence="2" id="KW-1133">Transmembrane helix</keyword>
<dbReference type="InterPro" id="IPR011853">
    <property type="entry name" value="TRAP_DctM-Dct_fused"/>
</dbReference>
<keyword evidence="1" id="KW-0997">Cell inner membrane</keyword>
<feature type="transmembrane region" description="Helical" evidence="2">
    <location>
        <begin position="309"/>
        <end position="333"/>
    </location>
</feature>
<keyword evidence="1" id="KW-0813">Transport</keyword>
<feature type="transmembrane region" description="Helical" evidence="2">
    <location>
        <begin position="117"/>
        <end position="134"/>
    </location>
</feature>
<dbReference type="GO" id="GO:0005886">
    <property type="term" value="C:plasma membrane"/>
    <property type="evidence" value="ECO:0007669"/>
    <property type="project" value="UniProtKB-SubCell"/>
</dbReference>
<sequence length="655" mass="68591">MPLRSRAARAFAALFLTSPRRQVQGWLVWPMRLYCASLTVWVLWAATFARLDALALTIIFLCLILVPSFLLVGARSGADPHRPSWLDWVLSSLAGASAVYFIAHIPETATRISLFDALNWHQFLFASIIIVLTLEITRRTVGLFLAVLVLSFIAYNLWGHLIDGPMGHGLITVMHFVDINVYTSDGLFGTPVRVAATYAFLFVLFGTFLERAGGGDFFFGLAAAVSGRSPGGPAKVAVVSSALFGTMSGSPTSDVVATGSITIPMMKKLGYKPALAGGVEVAASTGGSLLPPVMGSAAFIMAEVTGLSYLEIIVAALLPAVLYYVGVFLQVHLRSVALDLPPLDRDTVPSVGETLRAGWQFLIPLGGLTAMLVMGYSPTMTAVVAAGLVWFVALFRRRTRLGLSGTIDALAESAIRMIGVTGACAAAGLVVGGITMTGLASKFSYMAFALAGDTTFFILVLSAVVTIILGLGMPTPSAYVLAAVLVGPTLVNELDLPVMGAHLFLLYFAVISAMTPPVAVASYAAAAISGANPLVISVIAMRLAVTAFLMPFAFIANPGVLAPLDSLGNAVGAASVIIACIAIAVSLELGRDRARPWRRLIGPVLFATGIALILPWAGAKIIGLIALVALVGASRLGPRDAPAPASLKEKDSNAY</sequence>
<dbReference type="GO" id="GO:0022857">
    <property type="term" value="F:transmembrane transporter activity"/>
    <property type="evidence" value="ECO:0007669"/>
    <property type="project" value="UniProtKB-UniRule"/>
</dbReference>
<feature type="transmembrane region" description="Helical" evidence="2">
    <location>
        <begin position="26"/>
        <end position="47"/>
    </location>
</feature>
<dbReference type="PANTHER" id="PTHR43849:SF2">
    <property type="entry name" value="BLL3936 PROTEIN"/>
    <property type="match status" value="1"/>
</dbReference>
<feature type="transmembrane region" description="Helical" evidence="2">
    <location>
        <begin position="478"/>
        <end position="498"/>
    </location>
</feature>
<comment type="subcellular location">
    <subcellularLocation>
        <location evidence="1">Cell inner membrane</location>
        <topology evidence="1">Multi-pass membrane protein</topology>
    </subcellularLocation>
</comment>
<keyword evidence="5" id="KW-1185">Reference proteome</keyword>
<dbReference type="EMBL" id="CP021405">
    <property type="protein sequence ID" value="ATI43601.1"/>
    <property type="molecule type" value="Genomic_DNA"/>
</dbReference>
<feature type="domain" description="TRAP C4-dicarboxylate transport system permease DctM subunit" evidence="3">
    <location>
        <begin position="128"/>
        <end position="561"/>
    </location>
</feature>
<evidence type="ECO:0000256" key="2">
    <source>
        <dbReference type="SAM" id="Phobius"/>
    </source>
</evidence>
<proteinExistence type="predicted"/>
<keyword evidence="2" id="KW-0472">Membrane</keyword>
<evidence type="ECO:0000313" key="5">
    <source>
        <dbReference type="Proteomes" id="UP000219050"/>
    </source>
</evidence>
<dbReference type="OrthoDB" id="9759894at2"/>
<feature type="transmembrane region" description="Helical" evidence="2">
    <location>
        <begin position="504"/>
        <end position="527"/>
    </location>
</feature>
<feature type="transmembrane region" description="Helical" evidence="2">
    <location>
        <begin position="85"/>
        <end position="105"/>
    </location>
</feature>
<dbReference type="InterPro" id="IPR010656">
    <property type="entry name" value="DctM"/>
</dbReference>
<geneLocation type="plasmid" evidence="5">
    <name>pdy25-a</name>
</geneLocation>
<dbReference type="KEGG" id="cmag:CBW24_15750"/>
<feature type="transmembrane region" description="Helical" evidence="2">
    <location>
        <begin position="445"/>
        <end position="471"/>
    </location>
</feature>
<protein>
    <submittedName>
        <fullName evidence="4">C4-dicarboxylate ABC transporter</fullName>
    </submittedName>
</protein>
<feature type="transmembrane region" description="Helical" evidence="2">
    <location>
        <begin position="534"/>
        <end position="555"/>
    </location>
</feature>
<dbReference type="AlphaFoldDB" id="A0A291M3P4"/>
<keyword evidence="1" id="KW-1003">Cell membrane</keyword>
<keyword evidence="4" id="KW-0614">Plasmid</keyword>
<name>A0A291M3P4_9RHOB</name>
<feature type="transmembrane region" description="Helical" evidence="2">
    <location>
        <begin position="141"/>
        <end position="158"/>
    </location>
</feature>